<accession>A0ACA9R0H1</accession>
<sequence length="195" mass="23140">ELNGTYFRYPLRTPRDAEDSLISKKVYRPEEILDMFERFYEKESIDCLLFLKYIEVIKFYELKEGEKELNLLYEISLENADEIRTKRQLIVQKIVPMMDLLDTKDSNKIAESELESTFTANFCQQKGQRRTKTNLMVVDNYFKEHFKRDIKEHKFVPNVGLAMRLDDKMTNGTLFCFLPFPISTPFQASIHGYFA</sequence>
<proteinExistence type="predicted"/>
<protein>
    <submittedName>
        <fullName evidence="1">2711_t:CDS:1</fullName>
    </submittedName>
</protein>
<reference evidence="1" key="1">
    <citation type="submission" date="2021-06" db="EMBL/GenBank/DDBJ databases">
        <authorList>
            <person name="Kallberg Y."/>
            <person name="Tangrot J."/>
            <person name="Rosling A."/>
        </authorList>
    </citation>
    <scope>NUCLEOTIDE SEQUENCE</scope>
    <source>
        <strain evidence="1">CL356</strain>
    </source>
</reference>
<keyword evidence="2" id="KW-1185">Reference proteome</keyword>
<evidence type="ECO:0000313" key="1">
    <source>
        <dbReference type="EMBL" id="CAG8771529.1"/>
    </source>
</evidence>
<feature type="non-terminal residue" evidence="1">
    <location>
        <position position="1"/>
    </location>
</feature>
<comment type="caution">
    <text evidence="1">The sequence shown here is derived from an EMBL/GenBank/DDBJ whole genome shotgun (WGS) entry which is preliminary data.</text>
</comment>
<feature type="non-terminal residue" evidence="1">
    <location>
        <position position="195"/>
    </location>
</feature>
<dbReference type="EMBL" id="CAJVPT010065211">
    <property type="protein sequence ID" value="CAG8771529.1"/>
    <property type="molecule type" value="Genomic_DNA"/>
</dbReference>
<name>A0ACA9R0H1_9GLOM</name>
<evidence type="ECO:0000313" key="2">
    <source>
        <dbReference type="Proteomes" id="UP000789525"/>
    </source>
</evidence>
<gene>
    <name evidence="1" type="ORF">ACOLOM_LOCUS13829</name>
</gene>
<organism evidence="1 2">
    <name type="scientific">Acaulospora colombiana</name>
    <dbReference type="NCBI Taxonomy" id="27376"/>
    <lineage>
        <taxon>Eukaryota</taxon>
        <taxon>Fungi</taxon>
        <taxon>Fungi incertae sedis</taxon>
        <taxon>Mucoromycota</taxon>
        <taxon>Glomeromycotina</taxon>
        <taxon>Glomeromycetes</taxon>
        <taxon>Diversisporales</taxon>
        <taxon>Acaulosporaceae</taxon>
        <taxon>Acaulospora</taxon>
    </lineage>
</organism>
<dbReference type="Proteomes" id="UP000789525">
    <property type="component" value="Unassembled WGS sequence"/>
</dbReference>